<organism evidence="2 3">
    <name type="scientific">Reticulomyxa filosa</name>
    <dbReference type="NCBI Taxonomy" id="46433"/>
    <lineage>
        <taxon>Eukaryota</taxon>
        <taxon>Sar</taxon>
        <taxon>Rhizaria</taxon>
        <taxon>Retaria</taxon>
        <taxon>Foraminifera</taxon>
        <taxon>Monothalamids</taxon>
        <taxon>Reticulomyxidae</taxon>
        <taxon>Reticulomyxa</taxon>
    </lineage>
</organism>
<gene>
    <name evidence="2" type="ORF">RFI_38155</name>
</gene>
<comment type="caution">
    <text evidence="2">The sequence shown here is derived from an EMBL/GenBank/DDBJ whole genome shotgun (WGS) entry which is preliminary data.</text>
</comment>
<feature type="non-terminal residue" evidence="2">
    <location>
        <position position="162"/>
    </location>
</feature>
<proteinExistence type="predicted"/>
<feature type="region of interest" description="Disordered" evidence="1">
    <location>
        <begin position="1"/>
        <end position="21"/>
    </location>
</feature>
<sequence>LQEQSEDHKEEEEENEIKIDSTFMNEDEEISTEELKREKLELKVQKTLKDIGVRLFKIQENHRVHYHQKFESILEDLGNRSIEQYFRKLKDTLEDMKAQAYVTKVAPFFFKKKLIPEEFEIERAFLGLCGFEVKEVVGNDEDTKEEEKKKTFEICGSTDIET</sequence>
<accession>X6LDY2</accession>
<feature type="non-terminal residue" evidence="2">
    <location>
        <position position="1"/>
    </location>
</feature>
<dbReference type="EMBL" id="ASPP01044280">
    <property type="protein sequence ID" value="ETN99326.1"/>
    <property type="molecule type" value="Genomic_DNA"/>
</dbReference>
<protein>
    <submittedName>
        <fullName evidence="2">Uncharacterized protein</fullName>
    </submittedName>
</protein>
<evidence type="ECO:0000313" key="3">
    <source>
        <dbReference type="Proteomes" id="UP000023152"/>
    </source>
</evidence>
<keyword evidence="3" id="KW-1185">Reference proteome</keyword>
<name>X6LDY2_RETFI</name>
<evidence type="ECO:0000313" key="2">
    <source>
        <dbReference type="EMBL" id="ETN99326.1"/>
    </source>
</evidence>
<evidence type="ECO:0000256" key="1">
    <source>
        <dbReference type="SAM" id="MobiDB-lite"/>
    </source>
</evidence>
<reference evidence="2 3" key="1">
    <citation type="journal article" date="2013" name="Curr. Biol.">
        <title>The Genome of the Foraminiferan Reticulomyxa filosa.</title>
        <authorList>
            <person name="Glockner G."/>
            <person name="Hulsmann N."/>
            <person name="Schleicher M."/>
            <person name="Noegel A.A."/>
            <person name="Eichinger L."/>
            <person name="Gallinger C."/>
            <person name="Pawlowski J."/>
            <person name="Sierra R."/>
            <person name="Euteneuer U."/>
            <person name="Pillet L."/>
            <person name="Moustafa A."/>
            <person name="Platzer M."/>
            <person name="Groth M."/>
            <person name="Szafranski K."/>
            <person name="Schliwa M."/>
        </authorList>
    </citation>
    <scope>NUCLEOTIDE SEQUENCE [LARGE SCALE GENOMIC DNA]</scope>
</reference>
<dbReference type="AlphaFoldDB" id="X6LDY2"/>
<dbReference type="Proteomes" id="UP000023152">
    <property type="component" value="Unassembled WGS sequence"/>
</dbReference>